<gene>
    <name evidence="1" type="primary">PARPA_07454.1 scaffold 27627</name>
</gene>
<dbReference type="AlphaFoldDB" id="A0A0B7N507"/>
<proteinExistence type="predicted"/>
<evidence type="ECO:0000313" key="1">
    <source>
        <dbReference type="EMBL" id="CEP13393.1"/>
    </source>
</evidence>
<name>A0A0B7N507_9FUNG</name>
<keyword evidence="2" id="KW-1185">Reference proteome</keyword>
<sequence length="205" mass="22913">MVDLQETPPPYDTSKSAYSQFVDKLIDSTTSRFGYHLPSRAVDRKSLSQGVRLVEIAVDEFETGNEAIGLDVYLAGLDKIIMAMPNLKEIRTKEALRERLTSLEGRVGISTQQSTSQQDNITVENEESHENSIINKFYSISQLLAPTWLIPMIGNTEKPASNDPAVSKDTPIHKFQLLNSVMTDIIIRCLVVFKQSPLPGNYNLI</sequence>
<dbReference type="EMBL" id="LN729576">
    <property type="protein sequence ID" value="CEP13393.1"/>
    <property type="molecule type" value="Genomic_DNA"/>
</dbReference>
<dbReference type="OrthoDB" id="2414723at2759"/>
<accession>A0A0B7N507</accession>
<dbReference type="Proteomes" id="UP000054107">
    <property type="component" value="Unassembled WGS sequence"/>
</dbReference>
<evidence type="ECO:0000313" key="2">
    <source>
        <dbReference type="Proteomes" id="UP000054107"/>
    </source>
</evidence>
<organism evidence="1 2">
    <name type="scientific">Parasitella parasitica</name>
    <dbReference type="NCBI Taxonomy" id="35722"/>
    <lineage>
        <taxon>Eukaryota</taxon>
        <taxon>Fungi</taxon>
        <taxon>Fungi incertae sedis</taxon>
        <taxon>Mucoromycota</taxon>
        <taxon>Mucoromycotina</taxon>
        <taxon>Mucoromycetes</taxon>
        <taxon>Mucorales</taxon>
        <taxon>Mucorineae</taxon>
        <taxon>Mucoraceae</taxon>
        <taxon>Parasitella</taxon>
    </lineage>
</organism>
<reference evidence="1 2" key="1">
    <citation type="submission" date="2014-09" db="EMBL/GenBank/DDBJ databases">
        <authorList>
            <person name="Ellenberger Sabrina"/>
        </authorList>
    </citation>
    <scope>NUCLEOTIDE SEQUENCE [LARGE SCALE GENOMIC DNA]</scope>
    <source>
        <strain evidence="1 2">CBS 412.66</strain>
    </source>
</reference>
<protein>
    <submittedName>
        <fullName evidence="1">Uncharacterized protein</fullName>
    </submittedName>
</protein>